<dbReference type="Proteomes" id="UP001324115">
    <property type="component" value="Unassembled WGS sequence"/>
</dbReference>
<name>A0AAN7ILF6_QUERU</name>
<comment type="caution">
    <text evidence="2">The sequence shown here is derived from an EMBL/GenBank/DDBJ whole genome shotgun (WGS) entry which is preliminary data.</text>
</comment>
<feature type="compositionally biased region" description="Basic and acidic residues" evidence="1">
    <location>
        <begin position="37"/>
        <end position="57"/>
    </location>
</feature>
<feature type="compositionally biased region" description="Basic and acidic residues" evidence="1">
    <location>
        <begin position="91"/>
        <end position="112"/>
    </location>
</feature>
<dbReference type="AlphaFoldDB" id="A0AAN7ILF6"/>
<accession>A0AAN7ILF6</accession>
<evidence type="ECO:0000256" key="1">
    <source>
        <dbReference type="SAM" id="MobiDB-lite"/>
    </source>
</evidence>
<feature type="region of interest" description="Disordered" evidence="1">
    <location>
        <begin position="30"/>
        <end position="131"/>
    </location>
</feature>
<dbReference type="EMBL" id="JAXUIC010000008">
    <property type="protein sequence ID" value="KAK4577042.1"/>
    <property type="molecule type" value="Genomic_DNA"/>
</dbReference>
<gene>
    <name evidence="2" type="ORF">RGQ29_027521</name>
</gene>
<proteinExistence type="predicted"/>
<keyword evidence="3" id="KW-1185">Reference proteome</keyword>
<sequence length="171" mass="19042">MDLDAMTILLGDAIFNIKEEEYCEACQHALKNPYEVRTNDENDERGEALNDYDKGSGSEDNNSDDSKVNDSDDSEDSDGGDNNNDDNDNEGSNRDDYGSRDSDNDKGEPSSDREDEDVGTFYEDNSYDDVGYYDEDIEDDVEAVGGDYNEYLYGRTSDWSCITGVNPKSGS</sequence>
<organism evidence="2 3">
    <name type="scientific">Quercus rubra</name>
    <name type="common">Northern red oak</name>
    <name type="synonym">Quercus borealis</name>
    <dbReference type="NCBI Taxonomy" id="3512"/>
    <lineage>
        <taxon>Eukaryota</taxon>
        <taxon>Viridiplantae</taxon>
        <taxon>Streptophyta</taxon>
        <taxon>Embryophyta</taxon>
        <taxon>Tracheophyta</taxon>
        <taxon>Spermatophyta</taxon>
        <taxon>Magnoliopsida</taxon>
        <taxon>eudicotyledons</taxon>
        <taxon>Gunneridae</taxon>
        <taxon>Pentapetalae</taxon>
        <taxon>rosids</taxon>
        <taxon>fabids</taxon>
        <taxon>Fagales</taxon>
        <taxon>Fagaceae</taxon>
        <taxon>Quercus</taxon>
    </lineage>
</organism>
<feature type="compositionally biased region" description="Acidic residues" evidence="1">
    <location>
        <begin position="71"/>
        <end position="89"/>
    </location>
</feature>
<evidence type="ECO:0000313" key="3">
    <source>
        <dbReference type="Proteomes" id="UP001324115"/>
    </source>
</evidence>
<evidence type="ECO:0000313" key="2">
    <source>
        <dbReference type="EMBL" id="KAK4577042.1"/>
    </source>
</evidence>
<reference evidence="2 3" key="1">
    <citation type="journal article" date="2023" name="G3 (Bethesda)">
        <title>A haplotype-resolved chromosome-scale genome for Quercus rubra L. provides insights into the genetics of adaptive traits for red oak species.</title>
        <authorList>
            <person name="Kapoor B."/>
            <person name="Jenkins J."/>
            <person name="Schmutz J."/>
            <person name="Zhebentyayeva T."/>
            <person name="Kuelheim C."/>
            <person name="Coggeshall M."/>
            <person name="Heim C."/>
            <person name="Lasky J.R."/>
            <person name="Leites L."/>
            <person name="Islam-Faridi N."/>
            <person name="Romero-Severson J."/>
            <person name="DeLeo V.L."/>
            <person name="Lucas S.M."/>
            <person name="Lazic D."/>
            <person name="Gailing O."/>
            <person name="Carlson J."/>
            <person name="Staton M."/>
        </authorList>
    </citation>
    <scope>NUCLEOTIDE SEQUENCE [LARGE SCALE GENOMIC DNA]</scope>
    <source>
        <strain evidence="2">Pseudo-F2</strain>
    </source>
</reference>
<protein>
    <submittedName>
        <fullName evidence="2">Uncharacterized protein</fullName>
    </submittedName>
</protein>